<comment type="caution">
    <text evidence="2">The sequence shown here is derived from an EMBL/GenBank/DDBJ whole genome shotgun (WGS) entry which is preliminary data.</text>
</comment>
<proteinExistence type="predicted"/>
<dbReference type="Proteomes" id="UP000384372">
    <property type="component" value="Unassembled WGS sequence"/>
</dbReference>
<evidence type="ECO:0000313" key="2">
    <source>
        <dbReference type="EMBL" id="MQP10996.1"/>
    </source>
</evidence>
<dbReference type="InterPro" id="IPR025049">
    <property type="entry name" value="Mfa-like_1"/>
</dbReference>
<keyword evidence="1" id="KW-0732">Signal</keyword>
<gene>
    <name evidence="2" type="ORF">F7D20_03245</name>
</gene>
<dbReference type="RefSeq" id="WP_158462824.1">
    <property type="nucleotide sequence ID" value="NZ_VZAD01000031.1"/>
</dbReference>
<dbReference type="EMBL" id="VZAD01000031">
    <property type="protein sequence ID" value="MQP10996.1"/>
    <property type="molecule type" value="Genomic_DNA"/>
</dbReference>
<dbReference type="OrthoDB" id="1056311at2"/>
<evidence type="ECO:0000256" key="1">
    <source>
        <dbReference type="SAM" id="SignalP"/>
    </source>
</evidence>
<feature type="signal peptide" evidence="1">
    <location>
        <begin position="1"/>
        <end position="18"/>
    </location>
</feature>
<dbReference type="InterPro" id="IPR042278">
    <property type="entry name" value="Mfa-like_1_N"/>
</dbReference>
<reference evidence="2 3" key="1">
    <citation type="submission" date="2019-09" db="EMBL/GenBank/DDBJ databases">
        <title>Distinct polysaccharide growth profiles of human intestinal Prevotella copri isolates.</title>
        <authorList>
            <person name="Fehlner-Peach H."/>
            <person name="Magnabosco C."/>
            <person name="Raghavan V."/>
            <person name="Scher J.U."/>
            <person name="Tett A."/>
            <person name="Cox L.M."/>
            <person name="Gottsegen C."/>
            <person name="Watters A."/>
            <person name="Wiltshire- Gordon J.D."/>
            <person name="Segata N."/>
            <person name="Bonneau R."/>
            <person name="Littman D.R."/>
        </authorList>
    </citation>
    <scope>NUCLEOTIDE SEQUENCE [LARGE SCALE GENOMIC DNA]</scope>
    <source>
        <strain evidence="3">iAQ1173</strain>
    </source>
</reference>
<name>A0A6A7W9I1_9BACT</name>
<dbReference type="PROSITE" id="PS51257">
    <property type="entry name" value="PROKAR_LIPOPROTEIN"/>
    <property type="match status" value="1"/>
</dbReference>
<evidence type="ECO:0000313" key="3">
    <source>
        <dbReference type="Proteomes" id="UP000384372"/>
    </source>
</evidence>
<dbReference type="Gene3D" id="2.60.40.2630">
    <property type="match status" value="1"/>
</dbReference>
<organism evidence="2 3">
    <name type="scientific">Segatella copri</name>
    <dbReference type="NCBI Taxonomy" id="165179"/>
    <lineage>
        <taxon>Bacteria</taxon>
        <taxon>Pseudomonadati</taxon>
        <taxon>Bacteroidota</taxon>
        <taxon>Bacteroidia</taxon>
        <taxon>Bacteroidales</taxon>
        <taxon>Prevotellaceae</taxon>
        <taxon>Segatella</taxon>
    </lineage>
</organism>
<keyword evidence="3" id="KW-1185">Reference proteome</keyword>
<dbReference type="Gene3D" id="2.60.40.2620">
    <property type="entry name" value="Fimbrillin-like"/>
    <property type="match status" value="1"/>
</dbReference>
<dbReference type="Pfam" id="PF13149">
    <property type="entry name" value="Mfa_like_1"/>
    <property type="match status" value="1"/>
</dbReference>
<accession>A0A6A7W9I1</accession>
<protein>
    <submittedName>
        <fullName evidence="2">Fimbrillin family protein</fullName>
    </submittedName>
</protein>
<dbReference type="CDD" id="cd13120">
    <property type="entry name" value="BF2867_like_N"/>
    <property type="match status" value="1"/>
</dbReference>
<feature type="chain" id="PRO_5025399440" evidence="1">
    <location>
        <begin position="19"/>
        <end position="321"/>
    </location>
</feature>
<dbReference type="AlphaFoldDB" id="A0A6A7W9I1"/>
<dbReference type="CDD" id="cd13121">
    <property type="entry name" value="BF2867_like_C"/>
    <property type="match status" value="1"/>
</dbReference>
<sequence>MKAIKLFTMAALATAVFASCSNDEDLAQSSYPADNVVRVTTNVEDITTRAFHTTNTLDEFAFCIGNANNIKYSYNNIMMTKEGTNWNPSVQMLWQNSTQPVDIMAYAPFDSNGNTETMIKVKKYPVSVGTQQMAGTYESDFLVYKKTGFVPEKDLTNGAVDITFTHALSLLNIKIEFGTDFNTTTPLAANPINNINIGGSINKGFADLSADPITVAVDATCAPVLIEPELGEFTAAANNDAHAIANYSAILIPQTITEGFRVEFEINGKIYVWRAPENVTATLEAGKKHLLTLTVGKDFVKAGSMQASPWVEGTGATLETE</sequence>